<comment type="caution">
    <text evidence="2">The sequence shown here is derived from an EMBL/GenBank/DDBJ whole genome shotgun (WGS) entry which is preliminary data.</text>
</comment>
<protein>
    <submittedName>
        <fullName evidence="2">Uncharacterized protein</fullName>
    </submittedName>
</protein>
<accession>A0ABR0AUW0</accession>
<keyword evidence="3" id="KW-1185">Reference proteome</keyword>
<evidence type="ECO:0000313" key="3">
    <source>
        <dbReference type="Proteomes" id="UP001234178"/>
    </source>
</evidence>
<organism evidence="2 3">
    <name type="scientific">Daphnia magna</name>
    <dbReference type="NCBI Taxonomy" id="35525"/>
    <lineage>
        <taxon>Eukaryota</taxon>
        <taxon>Metazoa</taxon>
        <taxon>Ecdysozoa</taxon>
        <taxon>Arthropoda</taxon>
        <taxon>Crustacea</taxon>
        <taxon>Branchiopoda</taxon>
        <taxon>Diplostraca</taxon>
        <taxon>Cladocera</taxon>
        <taxon>Anomopoda</taxon>
        <taxon>Daphniidae</taxon>
        <taxon>Daphnia</taxon>
    </lineage>
</organism>
<sequence length="164" mass="18025">MGGAKSREWLDPFALISTPSRYGLPTGSQDQSNTSRADMLPAGCVQLTTLATAYIGGHTYSSGLSGFNSYKQFSDCPVPISNPLYEKPQLISFGKSSFSNFLPLTVTLNLHGRLNFTVSIVLLLLALVSSCCWYWRWPSWRVISTSTQQAPPICLPLVRSSDRL</sequence>
<dbReference type="Proteomes" id="UP001234178">
    <property type="component" value="Unassembled WGS sequence"/>
</dbReference>
<evidence type="ECO:0000313" key="2">
    <source>
        <dbReference type="EMBL" id="KAK4028918.1"/>
    </source>
</evidence>
<reference evidence="2 3" key="1">
    <citation type="journal article" date="2023" name="Nucleic Acids Res.">
        <title>The hologenome of Daphnia magna reveals possible DNA methylation and microbiome-mediated evolution of the host genome.</title>
        <authorList>
            <person name="Chaturvedi A."/>
            <person name="Li X."/>
            <person name="Dhandapani V."/>
            <person name="Marshall H."/>
            <person name="Kissane S."/>
            <person name="Cuenca-Cambronero M."/>
            <person name="Asole G."/>
            <person name="Calvet F."/>
            <person name="Ruiz-Romero M."/>
            <person name="Marangio P."/>
            <person name="Guigo R."/>
            <person name="Rago D."/>
            <person name="Mirbahai L."/>
            <person name="Eastwood N."/>
            <person name="Colbourne J.K."/>
            <person name="Zhou J."/>
            <person name="Mallon E."/>
            <person name="Orsini L."/>
        </authorList>
    </citation>
    <scope>NUCLEOTIDE SEQUENCE [LARGE SCALE GENOMIC DNA]</scope>
    <source>
        <strain evidence="2">LRV0_1</strain>
    </source>
</reference>
<feature type="transmembrane region" description="Helical" evidence="1">
    <location>
        <begin position="114"/>
        <end position="135"/>
    </location>
</feature>
<keyword evidence="1" id="KW-1133">Transmembrane helix</keyword>
<keyword evidence="1" id="KW-0472">Membrane</keyword>
<name>A0ABR0AUW0_9CRUS</name>
<evidence type="ECO:0000256" key="1">
    <source>
        <dbReference type="SAM" id="Phobius"/>
    </source>
</evidence>
<proteinExistence type="predicted"/>
<keyword evidence="1" id="KW-0812">Transmembrane</keyword>
<dbReference type="EMBL" id="JAOYFB010000039">
    <property type="protein sequence ID" value="KAK4028918.1"/>
    <property type="molecule type" value="Genomic_DNA"/>
</dbReference>
<gene>
    <name evidence="2" type="ORF">OUZ56_021937</name>
</gene>